<reference evidence="4 5" key="1">
    <citation type="journal article" date="2014" name="Nature">
        <title>An environmental bacterial taxon with a large and distinct metabolic repertoire.</title>
        <authorList>
            <person name="Wilson M.C."/>
            <person name="Mori T."/>
            <person name="Ruckert C."/>
            <person name="Uria A.R."/>
            <person name="Helf M.J."/>
            <person name="Takada K."/>
            <person name="Gernert C."/>
            <person name="Steffens U.A."/>
            <person name="Heycke N."/>
            <person name="Schmitt S."/>
            <person name="Rinke C."/>
            <person name="Helfrich E.J."/>
            <person name="Brachmann A.O."/>
            <person name="Gurgui C."/>
            <person name="Wakimoto T."/>
            <person name="Kracht M."/>
            <person name="Crusemann M."/>
            <person name="Hentschel U."/>
            <person name="Abe I."/>
            <person name="Matsunaga S."/>
            <person name="Kalinowski J."/>
            <person name="Takeyama H."/>
            <person name="Piel J."/>
        </authorList>
    </citation>
    <scope>NUCLEOTIDE SEQUENCE [LARGE SCALE GENOMIC DNA]</scope>
    <source>
        <strain evidence="5">TSY1</strain>
    </source>
</reference>
<proteinExistence type="predicted"/>
<keyword evidence="3" id="KW-0472">Membrane</keyword>
<accession>W4L8Q8</accession>
<dbReference type="SUPFAM" id="SSF101898">
    <property type="entry name" value="NHL repeat"/>
    <property type="match status" value="1"/>
</dbReference>
<dbReference type="HOGENOM" id="CLU_008645_2_1_7"/>
<name>W4L8Q8_ENTF1</name>
<comment type="caution">
    <text evidence="4">The sequence shown here is derived from an EMBL/GenBank/DDBJ whole genome shotgun (WGS) entry which is preliminary data.</text>
</comment>
<keyword evidence="3" id="KW-0812">Transmembrane</keyword>
<dbReference type="InterPro" id="IPR011042">
    <property type="entry name" value="6-blade_b-propeller_TolB-like"/>
</dbReference>
<keyword evidence="5" id="KW-1185">Reference proteome</keyword>
<feature type="repeat" description="NHL" evidence="2">
    <location>
        <begin position="258"/>
        <end position="294"/>
    </location>
</feature>
<dbReference type="Gene3D" id="2.120.10.30">
    <property type="entry name" value="TolB, C-terminal domain"/>
    <property type="match status" value="2"/>
</dbReference>
<evidence type="ECO:0000313" key="5">
    <source>
        <dbReference type="Proteomes" id="UP000019141"/>
    </source>
</evidence>
<dbReference type="GO" id="GO:0008270">
    <property type="term" value="F:zinc ion binding"/>
    <property type="evidence" value="ECO:0007669"/>
    <property type="project" value="UniProtKB-KW"/>
</dbReference>
<dbReference type="Proteomes" id="UP000019141">
    <property type="component" value="Unassembled WGS sequence"/>
</dbReference>
<dbReference type="PANTHER" id="PTHR24104">
    <property type="entry name" value="E3 UBIQUITIN-PROTEIN LIGASE NHLRC1-RELATED"/>
    <property type="match status" value="1"/>
</dbReference>
<evidence type="ECO:0000256" key="2">
    <source>
        <dbReference type="PROSITE-ProRule" id="PRU00504"/>
    </source>
</evidence>
<evidence type="ECO:0000256" key="3">
    <source>
        <dbReference type="SAM" id="Phobius"/>
    </source>
</evidence>
<evidence type="ECO:0000256" key="1">
    <source>
        <dbReference type="ARBA" id="ARBA00022737"/>
    </source>
</evidence>
<feature type="repeat" description="NHL" evidence="2">
    <location>
        <begin position="139"/>
        <end position="166"/>
    </location>
</feature>
<sequence>MNQNLHVQWRVRDQKLFVSQIFRCRVWVLLMCVMGLMLSGTEGGELPFQKGQAASGVLGQDDFTHSAQGTSSTRFIEPWGMGVDPRSGDVFVADGFNNRVLRFKPATAETRGAAAIGVLGQSDFNSSGSDDSATGMSVPAGVAFDQSGNLYVADSGNNRVLRFNAQTIAKNQKGAPADGVIGQPGFGTHQPGYVGGHGMLNDPFGVAVDSSGNLYVADQRNHRVVRFGKSIINPTGSTSNEDPYLVLGQPNFNGHAPGTGPTEMKSPTGVTVDSSDNVYVADFGNNRVLRFNAQTIAETEKKQFVNDYAPKADAVLGQPGFTDASPAHGPKGLSHPIGVAADKSGNLYVADTNNSRVLIFTNAAAKMNGDAAQGVLGHKDLNARYFGAITSSSMRRPYKVALDKSGNLYVSDILTYRVLFFQRQ</sequence>
<protein>
    <recommendedName>
        <fullName evidence="6">SMP-30/Gluconolactonase/LRE-like region domain-containing protein</fullName>
    </recommendedName>
</protein>
<evidence type="ECO:0000313" key="4">
    <source>
        <dbReference type="EMBL" id="ETW93731.1"/>
    </source>
</evidence>
<dbReference type="AlphaFoldDB" id="W4L8Q8"/>
<feature type="repeat" description="NHL" evidence="2">
    <location>
        <begin position="328"/>
        <end position="363"/>
    </location>
</feature>
<organism evidence="4 5">
    <name type="scientific">Entotheonella factor</name>
    <dbReference type="NCBI Taxonomy" id="1429438"/>
    <lineage>
        <taxon>Bacteria</taxon>
        <taxon>Pseudomonadati</taxon>
        <taxon>Nitrospinota/Tectimicrobiota group</taxon>
        <taxon>Candidatus Tectimicrobiota</taxon>
        <taxon>Candidatus Entotheonellia</taxon>
        <taxon>Candidatus Entotheonellales</taxon>
        <taxon>Candidatus Entotheonellaceae</taxon>
        <taxon>Candidatus Entotheonella</taxon>
    </lineage>
</organism>
<dbReference type="Pfam" id="PF01436">
    <property type="entry name" value="NHL"/>
    <property type="match status" value="4"/>
</dbReference>
<feature type="repeat" description="NHL" evidence="2">
    <location>
        <begin position="194"/>
        <end position="230"/>
    </location>
</feature>
<gene>
    <name evidence="4" type="ORF">ETSY1_37930</name>
</gene>
<dbReference type="EMBL" id="AZHW01001181">
    <property type="protein sequence ID" value="ETW93731.1"/>
    <property type="molecule type" value="Genomic_DNA"/>
</dbReference>
<dbReference type="PROSITE" id="PS51125">
    <property type="entry name" value="NHL"/>
    <property type="match status" value="4"/>
</dbReference>
<dbReference type="Gene3D" id="2.40.10.500">
    <property type="match status" value="1"/>
</dbReference>
<keyword evidence="3" id="KW-1133">Transmembrane helix</keyword>
<dbReference type="InterPro" id="IPR001258">
    <property type="entry name" value="NHL_repeat"/>
</dbReference>
<dbReference type="CDD" id="cd05819">
    <property type="entry name" value="NHL"/>
    <property type="match status" value="1"/>
</dbReference>
<dbReference type="PANTHER" id="PTHR24104:SF25">
    <property type="entry name" value="PROTEIN LIN-41"/>
    <property type="match status" value="1"/>
</dbReference>
<dbReference type="InterPro" id="IPR050952">
    <property type="entry name" value="TRIM-NHL_E3_ligases"/>
</dbReference>
<evidence type="ECO:0008006" key="6">
    <source>
        <dbReference type="Google" id="ProtNLM"/>
    </source>
</evidence>
<feature type="transmembrane region" description="Helical" evidence="3">
    <location>
        <begin position="21"/>
        <end position="40"/>
    </location>
</feature>
<keyword evidence="1" id="KW-0677">Repeat</keyword>